<proteinExistence type="predicted"/>
<dbReference type="Proteomes" id="UP000429644">
    <property type="component" value="Unassembled WGS sequence"/>
</dbReference>
<evidence type="ECO:0000256" key="1">
    <source>
        <dbReference type="ARBA" id="ARBA00004141"/>
    </source>
</evidence>
<sequence>MSAMTAASPTAARAGDQPRRGAAPLLARANPLAKLGAAFALTAAMVLTVDWVSATTALVLELAVLPLTGLTYASLIRRGWPILAAAVLGGWSTALLAEHSGPTVLDLGVVRLSEGSVAAGTAILLRGLAIALPGVLVLACTDPTDLADGLAQRLKVPHRFVLGALAAMRLVGLLAAEWRTLGMARRARGVGTHRGWWGRVGAQLGQGLALLVQAIRRATRLAVTMEARGFGTGPRTWARPSTFSGLDLWVGTAGVVLAAAAVGAAVAAGTWNPIWG</sequence>
<keyword evidence="8" id="KW-1185">Reference proteome</keyword>
<dbReference type="InterPro" id="IPR051611">
    <property type="entry name" value="ECF_transporter_component"/>
</dbReference>
<accession>A0A7J9URH2</accession>
<dbReference type="PANTHER" id="PTHR34857:SF2">
    <property type="entry name" value="SLL0384 PROTEIN"/>
    <property type="match status" value="1"/>
</dbReference>
<feature type="transmembrane region" description="Helical" evidence="6">
    <location>
        <begin position="117"/>
        <end position="139"/>
    </location>
</feature>
<dbReference type="RefSeq" id="WP_152229773.1">
    <property type="nucleotide sequence ID" value="NZ_BAAAOT010000001.1"/>
</dbReference>
<feature type="transmembrane region" description="Helical" evidence="6">
    <location>
        <begin position="248"/>
        <end position="271"/>
    </location>
</feature>
<evidence type="ECO:0000256" key="6">
    <source>
        <dbReference type="SAM" id="Phobius"/>
    </source>
</evidence>
<dbReference type="EMBL" id="WHPD01000203">
    <property type="protein sequence ID" value="MPV87217.1"/>
    <property type="molecule type" value="Genomic_DNA"/>
</dbReference>
<name>A0A7J9URH2_9MICO</name>
<evidence type="ECO:0000256" key="5">
    <source>
        <dbReference type="ARBA" id="ARBA00023136"/>
    </source>
</evidence>
<dbReference type="GO" id="GO:0005886">
    <property type="term" value="C:plasma membrane"/>
    <property type="evidence" value="ECO:0007669"/>
    <property type="project" value="UniProtKB-ARBA"/>
</dbReference>
<keyword evidence="2" id="KW-1003">Cell membrane</keyword>
<dbReference type="Pfam" id="PF02361">
    <property type="entry name" value="CbiQ"/>
    <property type="match status" value="1"/>
</dbReference>
<organism evidence="7 8">
    <name type="scientific">Georgenia ruanii</name>
    <dbReference type="NCBI Taxonomy" id="348442"/>
    <lineage>
        <taxon>Bacteria</taxon>
        <taxon>Bacillati</taxon>
        <taxon>Actinomycetota</taxon>
        <taxon>Actinomycetes</taxon>
        <taxon>Micrococcales</taxon>
        <taxon>Bogoriellaceae</taxon>
        <taxon>Georgenia</taxon>
    </lineage>
</organism>
<dbReference type="PANTHER" id="PTHR34857">
    <property type="entry name" value="SLL0384 PROTEIN"/>
    <property type="match status" value="1"/>
</dbReference>
<evidence type="ECO:0000256" key="2">
    <source>
        <dbReference type="ARBA" id="ARBA00022475"/>
    </source>
</evidence>
<protein>
    <submittedName>
        <fullName evidence="7">Energy-coupling factor transporter transmembrane protein EcfT</fullName>
    </submittedName>
</protein>
<comment type="caution">
    <text evidence="7">The sequence shown here is derived from an EMBL/GenBank/DDBJ whole genome shotgun (WGS) entry which is preliminary data.</text>
</comment>
<evidence type="ECO:0000256" key="3">
    <source>
        <dbReference type="ARBA" id="ARBA00022692"/>
    </source>
</evidence>
<feature type="transmembrane region" description="Helical" evidence="6">
    <location>
        <begin position="79"/>
        <end position="97"/>
    </location>
</feature>
<dbReference type="OrthoDB" id="6400at2"/>
<evidence type="ECO:0000313" key="8">
    <source>
        <dbReference type="Proteomes" id="UP000429644"/>
    </source>
</evidence>
<evidence type="ECO:0000313" key="7">
    <source>
        <dbReference type="EMBL" id="MPV87217.1"/>
    </source>
</evidence>
<evidence type="ECO:0000256" key="4">
    <source>
        <dbReference type="ARBA" id="ARBA00022989"/>
    </source>
</evidence>
<keyword evidence="4 6" id="KW-1133">Transmembrane helix</keyword>
<keyword evidence="3 6" id="KW-0812">Transmembrane</keyword>
<dbReference type="CDD" id="cd16914">
    <property type="entry name" value="EcfT"/>
    <property type="match status" value="1"/>
</dbReference>
<gene>
    <name evidence="7" type="ORF">GB882_00940</name>
</gene>
<feature type="transmembrane region" description="Helical" evidence="6">
    <location>
        <begin position="160"/>
        <end position="176"/>
    </location>
</feature>
<dbReference type="InterPro" id="IPR003339">
    <property type="entry name" value="ABC/ECF_trnsptr_transmembrane"/>
</dbReference>
<keyword evidence="5 6" id="KW-0472">Membrane</keyword>
<dbReference type="AlphaFoldDB" id="A0A7J9URH2"/>
<comment type="subcellular location">
    <subcellularLocation>
        <location evidence="1">Membrane</location>
        <topology evidence="1">Multi-pass membrane protein</topology>
    </subcellularLocation>
</comment>
<reference evidence="7 8" key="1">
    <citation type="submission" date="2019-10" db="EMBL/GenBank/DDBJ databases">
        <title>Georgenia wutianyii sp. nov. and Georgenia yuyongxinii sp. nov. isolated from plateau pika (Ochotona curzoniae) in the Qinghai-Tibet plateau of China.</title>
        <authorList>
            <person name="Tian Z."/>
        </authorList>
    </citation>
    <scope>NUCLEOTIDE SEQUENCE [LARGE SCALE GENOMIC DNA]</scope>
    <source>
        <strain evidence="7 8">JCM 15130</strain>
    </source>
</reference>
<feature type="transmembrane region" description="Helical" evidence="6">
    <location>
        <begin position="38"/>
        <end position="67"/>
    </location>
</feature>